<evidence type="ECO:0000256" key="3">
    <source>
        <dbReference type="SAM" id="SignalP"/>
    </source>
</evidence>
<name>A0A2T0VMT3_9GAMM</name>
<dbReference type="InterPro" id="IPR028081">
    <property type="entry name" value="Leu-bd"/>
</dbReference>
<comment type="similarity">
    <text evidence="1">Belongs to the leucine-binding protein family.</text>
</comment>
<evidence type="ECO:0000256" key="2">
    <source>
        <dbReference type="ARBA" id="ARBA00022729"/>
    </source>
</evidence>
<dbReference type="Gene3D" id="3.40.50.2300">
    <property type="match status" value="2"/>
</dbReference>
<feature type="signal peptide" evidence="3">
    <location>
        <begin position="1"/>
        <end position="31"/>
    </location>
</feature>
<reference evidence="5 6" key="1">
    <citation type="submission" date="2018-03" db="EMBL/GenBank/DDBJ databases">
        <title>Comparative analysis of microorganisms from saline springs in Andes Mountain Range, Colombia.</title>
        <authorList>
            <person name="Rubin E."/>
        </authorList>
    </citation>
    <scope>NUCLEOTIDE SEQUENCE [LARGE SCALE GENOMIC DNA]</scope>
    <source>
        <strain evidence="5 6">USBA 854</strain>
    </source>
</reference>
<evidence type="ECO:0000256" key="1">
    <source>
        <dbReference type="ARBA" id="ARBA00010062"/>
    </source>
</evidence>
<feature type="chain" id="PRO_5015705819" evidence="3">
    <location>
        <begin position="32"/>
        <end position="411"/>
    </location>
</feature>
<dbReference type="InterPro" id="IPR051010">
    <property type="entry name" value="BCAA_transport"/>
</dbReference>
<dbReference type="PANTHER" id="PTHR30483">
    <property type="entry name" value="LEUCINE-SPECIFIC-BINDING PROTEIN"/>
    <property type="match status" value="1"/>
</dbReference>
<evidence type="ECO:0000313" key="5">
    <source>
        <dbReference type="EMBL" id="PRY71634.1"/>
    </source>
</evidence>
<dbReference type="InterPro" id="IPR028082">
    <property type="entry name" value="Peripla_BP_I"/>
</dbReference>
<comment type="caution">
    <text evidence="5">The sequence shown here is derived from an EMBL/GenBank/DDBJ whole genome shotgun (WGS) entry which is preliminary data.</text>
</comment>
<evidence type="ECO:0000313" key="6">
    <source>
        <dbReference type="Proteomes" id="UP000239896"/>
    </source>
</evidence>
<gene>
    <name evidence="5" type="ORF">BCL64_1065</name>
</gene>
<dbReference type="AlphaFoldDB" id="A0A2T0VMT3"/>
<evidence type="ECO:0000259" key="4">
    <source>
        <dbReference type="Pfam" id="PF13458"/>
    </source>
</evidence>
<keyword evidence="2 3" id="KW-0732">Signal</keyword>
<keyword evidence="6" id="KW-1185">Reference proteome</keyword>
<dbReference type="Proteomes" id="UP000239896">
    <property type="component" value="Unassembled WGS sequence"/>
</dbReference>
<dbReference type="SUPFAM" id="SSF53822">
    <property type="entry name" value="Periplasmic binding protein-like I"/>
    <property type="match status" value="1"/>
</dbReference>
<accession>A0A2T0VMT3</accession>
<dbReference type="CDD" id="cd06327">
    <property type="entry name" value="PBP1_SBP-like"/>
    <property type="match status" value="1"/>
</dbReference>
<proteinExistence type="inferred from homology"/>
<dbReference type="PANTHER" id="PTHR30483:SF6">
    <property type="entry name" value="PERIPLASMIC BINDING PROTEIN OF ABC TRANSPORTER FOR NATURAL AMINO ACIDS"/>
    <property type="match status" value="1"/>
</dbReference>
<dbReference type="EMBL" id="PVTM01000006">
    <property type="protein sequence ID" value="PRY71634.1"/>
    <property type="molecule type" value="Genomic_DNA"/>
</dbReference>
<organism evidence="5 6">
    <name type="scientific">Halomonas ventosae</name>
    <dbReference type="NCBI Taxonomy" id="229007"/>
    <lineage>
        <taxon>Bacteria</taxon>
        <taxon>Pseudomonadati</taxon>
        <taxon>Pseudomonadota</taxon>
        <taxon>Gammaproteobacteria</taxon>
        <taxon>Oceanospirillales</taxon>
        <taxon>Halomonadaceae</taxon>
        <taxon>Halomonas</taxon>
    </lineage>
</organism>
<dbReference type="Pfam" id="PF13458">
    <property type="entry name" value="Peripla_BP_6"/>
    <property type="match status" value="1"/>
</dbReference>
<protein>
    <submittedName>
        <fullName evidence="5">Amino acid/amide ABC transporter substrate-binding protein (HAAT family)</fullName>
    </submittedName>
</protein>
<feature type="domain" description="Leucine-binding protein" evidence="4">
    <location>
        <begin position="37"/>
        <end position="374"/>
    </location>
</feature>
<sequence length="411" mass="44364">MTFNSMTFNKKTLASSIALAAATLMATSAQAQMSDNEVRIGYLADMSGTYRDLAGPGGLAALEMAVEDFGGEVNGAPIEVFSADDRNSADVGANTVREWFDTRNVDLVAGMVASSVTIAATKVIEENDGLGIVSGSAASSITNEHCTPNHIHWVYDTYPLANGTAKAVVEQGGDTWFMLTADYAFGHALEADVTSVVEENGGEIVGGVRHPFPTSDFSSYILQAQGSGAKIVGLANAGADTVNAISTASQFGLTQSGQQLAGLLIFLNDVHAMGLEDTQNLLLTTGWYWNMDDQAREWADRYFERVGKRPTMVQAGIYSSTMHYLETVAEAGTDDPETIRAAMAERPVEDFFSRNGRIREDGRMVHDMYLARVKTPEESQGEWDLYEILATIPAEEAYRPLSESQCDLVNN</sequence>